<dbReference type="PANTHER" id="PTHR13831">
    <property type="entry name" value="MEMBER OF THE HIR1 FAMILY OF WD-REPEAT PROTEINS"/>
    <property type="match status" value="1"/>
</dbReference>
<dbReference type="Pfam" id="PF07569">
    <property type="entry name" value="Hira"/>
    <property type="match status" value="1"/>
</dbReference>
<evidence type="ECO:0000256" key="2">
    <source>
        <dbReference type="ARBA" id="ARBA00007306"/>
    </source>
</evidence>
<dbReference type="AlphaFoldDB" id="A0A8S1J491"/>
<dbReference type="SUPFAM" id="SSF50978">
    <property type="entry name" value="WD40 repeat-like"/>
    <property type="match status" value="1"/>
</dbReference>
<dbReference type="GO" id="GO:0006351">
    <property type="term" value="P:DNA-templated transcription"/>
    <property type="evidence" value="ECO:0007669"/>
    <property type="project" value="InterPro"/>
</dbReference>
<dbReference type="PANTHER" id="PTHR13831:SF0">
    <property type="entry name" value="PROTEIN HIRA"/>
    <property type="match status" value="1"/>
</dbReference>
<evidence type="ECO:0000313" key="14">
    <source>
        <dbReference type="EMBL" id="CAD7700666.1"/>
    </source>
</evidence>
<evidence type="ECO:0000256" key="1">
    <source>
        <dbReference type="ARBA" id="ARBA00004123"/>
    </source>
</evidence>
<dbReference type="SMART" id="SM00320">
    <property type="entry name" value="WD40"/>
    <property type="match status" value="5"/>
</dbReference>
<comment type="similarity">
    <text evidence="2 10">Belongs to the WD repeat HIR1 family.</text>
</comment>
<dbReference type="InterPro" id="IPR015943">
    <property type="entry name" value="WD40/YVTN_repeat-like_dom_sf"/>
</dbReference>
<sequence>MMAAQSDATAEPRRFDKLGWVQHDKRPIFSIDVAPNGERFVTGGGDALVKVWSLLHVMGGQKSGKQVGEVPKLLATLAGHTLGVSTVRFSSDGQYIASGADDALVIIYTLAPGRGQVIPGSLGASNYENWQQTQLFRFHQTNVTDLTWAPANSARNQLATCSLDNQIAVWSIEDSKPVAILKGHTSFVKGVAWDPMGVYLASQADDRCVIIWRTSDWKEAQRITSPLAQQPTNNCFFYRLCWSPDGQMLTIVNSLQNGACAACAIKRGTWSQEYSMVGHFGAITVARYCPKLYAWKGLGGAHEIANCVVLGSVDRGYSLWLSVKQQPVHFAKGCFRGSVTDVAWAPDGWTFLVASTDGTVAVTSFHEQVLGSHAPDEEVTSHMKELYGDLNSGRKIKPVENVEQASAEEGRDSLPAKCTSCNEQVTHPPGRVLDGVEVGSTSVSEPQKWPATMTGRQGHSKLPLQQEGRTADGRRKIHPVPVVPSITSVGNENGGRETLQGRAFSQPGSPKGKPSTPSERLKRSRDGVPCTPQSKCPRLVSAVAPAIGGTSVTAKTAQNGQSGTDLQRLKVAAAALPPKKTTFPLKSGGQGICDALDDAEVTVQVSNGERISGGKEYAQIVCRRGPRTAWVAEVVGKVALVTGSPRFCAIATVEGDLQVFSESGTRDFPSIRLGERPSFLDSDGEWMLLSLTCHGQLRVWDLGKAECVVETSLFGLLSENTQVVAAYLSKCGLPLCVLSNYHAYLYKVDMKCWMRIVDDSFPFSHYHTMFKWSSHSDDSSGELINLQIGRAQHQRQPSRLPAMDGRSSDLDSRSHLEHNMAAAQALQSPHEYKRWLLVYIRHLVKCVGTPEMKGDEESKLREICEDLLGPMGEASKGEVPVLNGRQWLPDVLGMDKRKILKTDVRGILCRNRDLQRLRDEVESMLNDS</sequence>
<feature type="repeat" description="WD" evidence="9">
    <location>
        <begin position="136"/>
        <end position="180"/>
    </location>
</feature>
<feature type="region of interest" description="Disordered" evidence="11">
    <location>
        <begin position="423"/>
        <end position="535"/>
    </location>
</feature>
<keyword evidence="4 10" id="KW-0677">Repeat</keyword>
<evidence type="ECO:0000256" key="10">
    <source>
        <dbReference type="RuleBase" id="RU364014"/>
    </source>
</evidence>
<keyword evidence="3 9" id="KW-0853">WD repeat</keyword>
<keyword evidence="7 10" id="KW-0804">Transcription</keyword>
<dbReference type="EMBL" id="CAJHUC010001318">
    <property type="protein sequence ID" value="CAD7700666.1"/>
    <property type="molecule type" value="Genomic_DNA"/>
</dbReference>
<dbReference type="InterPro" id="IPR055410">
    <property type="entry name" value="Beta-prop_CAF1B_HIR1"/>
</dbReference>
<evidence type="ECO:0000256" key="11">
    <source>
        <dbReference type="SAM" id="MobiDB-lite"/>
    </source>
</evidence>
<protein>
    <recommendedName>
        <fullName evidence="10">Protein HIRA</fullName>
    </recommendedName>
</protein>
<evidence type="ECO:0000256" key="6">
    <source>
        <dbReference type="ARBA" id="ARBA00023015"/>
    </source>
</evidence>
<evidence type="ECO:0000259" key="12">
    <source>
        <dbReference type="Pfam" id="PF07569"/>
    </source>
</evidence>
<keyword evidence="10" id="KW-0678">Repressor</keyword>
<dbReference type="Pfam" id="PF24105">
    <property type="entry name" value="Beta-prop_CAF1B_HIR1"/>
    <property type="match status" value="1"/>
</dbReference>
<comment type="function">
    <text evidence="10">Required for replication-independent chromatin assembly and for the periodic repression of histone gene transcription during the cell cycle.</text>
</comment>
<gene>
    <name evidence="14" type="ORF">OSTQU699_LOCUS6025</name>
</gene>
<evidence type="ECO:0000256" key="8">
    <source>
        <dbReference type="ARBA" id="ARBA00023242"/>
    </source>
</evidence>
<comment type="subcellular location">
    <subcellularLocation>
        <location evidence="1 10">Nucleus</location>
    </subcellularLocation>
</comment>
<keyword evidence="8 10" id="KW-0539">Nucleus</keyword>
<dbReference type="InterPro" id="IPR001680">
    <property type="entry name" value="WD40_rpt"/>
</dbReference>
<keyword evidence="6 10" id="KW-0805">Transcription regulation</keyword>
<dbReference type="InterPro" id="IPR011494">
    <property type="entry name" value="HIRA-like_C"/>
</dbReference>
<feature type="domain" description="CAF1B/HIR1 beta-propeller" evidence="13">
    <location>
        <begin position="23"/>
        <end position="368"/>
    </location>
</feature>
<organism evidence="14 15">
    <name type="scientific">Ostreobium quekettii</name>
    <dbReference type="NCBI Taxonomy" id="121088"/>
    <lineage>
        <taxon>Eukaryota</taxon>
        <taxon>Viridiplantae</taxon>
        <taxon>Chlorophyta</taxon>
        <taxon>core chlorophytes</taxon>
        <taxon>Ulvophyceae</taxon>
        <taxon>TCBD clade</taxon>
        <taxon>Bryopsidales</taxon>
        <taxon>Ostreobineae</taxon>
        <taxon>Ostreobiaceae</taxon>
        <taxon>Ostreobium</taxon>
    </lineage>
</organism>
<keyword evidence="15" id="KW-1185">Reference proteome</keyword>
<dbReference type="GO" id="GO:0000785">
    <property type="term" value="C:chromatin"/>
    <property type="evidence" value="ECO:0007669"/>
    <property type="project" value="TreeGrafter"/>
</dbReference>
<dbReference type="InterPro" id="IPR031120">
    <property type="entry name" value="HIR1-like"/>
</dbReference>
<evidence type="ECO:0000313" key="15">
    <source>
        <dbReference type="Proteomes" id="UP000708148"/>
    </source>
</evidence>
<dbReference type="InterPro" id="IPR036322">
    <property type="entry name" value="WD40_repeat_dom_sf"/>
</dbReference>
<feature type="domain" description="Protein HIRA-like C-terminal" evidence="12">
    <location>
        <begin position="664"/>
        <end position="867"/>
    </location>
</feature>
<feature type="repeat" description="WD" evidence="9">
    <location>
        <begin position="21"/>
        <end position="54"/>
    </location>
</feature>
<dbReference type="PROSITE" id="PS50294">
    <property type="entry name" value="WD_REPEATS_REGION"/>
    <property type="match status" value="3"/>
</dbReference>
<evidence type="ECO:0000256" key="3">
    <source>
        <dbReference type="ARBA" id="ARBA00022574"/>
    </source>
</evidence>
<accession>A0A8S1J491</accession>
<comment type="caution">
    <text evidence="14">The sequence shown here is derived from an EMBL/GenBank/DDBJ whole genome shotgun (WGS) entry which is preliminary data.</text>
</comment>
<dbReference type="Gene3D" id="2.130.10.10">
    <property type="entry name" value="YVTN repeat-like/Quinoprotein amine dehydrogenase"/>
    <property type="match status" value="3"/>
</dbReference>
<keyword evidence="5 10" id="KW-0156">Chromatin regulator</keyword>
<evidence type="ECO:0000256" key="7">
    <source>
        <dbReference type="ARBA" id="ARBA00023163"/>
    </source>
</evidence>
<feature type="repeat" description="WD" evidence="9">
    <location>
        <begin position="181"/>
        <end position="222"/>
    </location>
</feature>
<dbReference type="OrthoDB" id="1741719at2759"/>
<name>A0A8S1J491_9CHLO</name>
<dbReference type="GO" id="GO:0006338">
    <property type="term" value="P:chromatin remodeling"/>
    <property type="evidence" value="ECO:0007669"/>
    <property type="project" value="InterPro"/>
</dbReference>
<feature type="compositionally biased region" description="Low complexity" evidence="11">
    <location>
        <begin position="505"/>
        <end position="518"/>
    </location>
</feature>
<dbReference type="Proteomes" id="UP000708148">
    <property type="component" value="Unassembled WGS sequence"/>
</dbReference>
<dbReference type="PROSITE" id="PS50082">
    <property type="entry name" value="WD_REPEATS_2"/>
    <property type="match status" value="4"/>
</dbReference>
<dbReference type="CDD" id="cd00200">
    <property type="entry name" value="WD40"/>
    <property type="match status" value="1"/>
</dbReference>
<reference evidence="14" key="1">
    <citation type="submission" date="2020-12" db="EMBL/GenBank/DDBJ databases">
        <authorList>
            <person name="Iha C."/>
        </authorList>
    </citation>
    <scope>NUCLEOTIDE SEQUENCE</scope>
</reference>
<dbReference type="GO" id="GO:0000417">
    <property type="term" value="C:HIR complex"/>
    <property type="evidence" value="ECO:0007669"/>
    <property type="project" value="TreeGrafter"/>
</dbReference>
<evidence type="ECO:0000256" key="5">
    <source>
        <dbReference type="ARBA" id="ARBA00022853"/>
    </source>
</evidence>
<evidence type="ECO:0000256" key="9">
    <source>
        <dbReference type="PROSITE-ProRule" id="PRU00221"/>
    </source>
</evidence>
<evidence type="ECO:0000259" key="13">
    <source>
        <dbReference type="Pfam" id="PF24105"/>
    </source>
</evidence>
<dbReference type="GO" id="GO:0006355">
    <property type="term" value="P:regulation of DNA-templated transcription"/>
    <property type="evidence" value="ECO:0007669"/>
    <property type="project" value="InterPro"/>
</dbReference>
<evidence type="ECO:0000256" key="4">
    <source>
        <dbReference type="ARBA" id="ARBA00022737"/>
    </source>
</evidence>
<dbReference type="GO" id="GO:0031491">
    <property type="term" value="F:nucleosome binding"/>
    <property type="evidence" value="ECO:0007669"/>
    <property type="project" value="TreeGrafter"/>
</dbReference>
<dbReference type="GO" id="GO:0005634">
    <property type="term" value="C:nucleus"/>
    <property type="evidence" value="ECO:0007669"/>
    <property type="project" value="UniProtKB-SubCell"/>
</dbReference>
<feature type="repeat" description="WD" evidence="9">
    <location>
        <begin position="77"/>
        <end position="110"/>
    </location>
</feature>
<proteinExistence type="inferred from homology"/>